<reference evidence="2 3" key="1">
    <citation type="journal article" date="2013" name="Nat. Commun.">
        <title>Genome analysis reveals insights into physiology and longevity of the Brandt's bat Myotis brandtii.</title>
        <authorList>
            <person name="Seim I."/>
            <person name="Fang X."/>
            <person name="Xiong Z."/>
            <person name="Lobanov A.V."/>
            <person name="Huang Z."/>
            <person name="Ma S."/>
            <person name="Feng Y."/>
            <person name="Turanov A.A."/>
            <person name="Zhu Y."/>
            <person name="Lenz T.L."/>
            <person name="Gerashchenko M.V."/>
            <person name="Fan D."/>
            <person name="Hee Yim S."/>
            <person name="Yao X."/>
            <person name="Jordan D."/>
            <person name="Xiong Y."/>
            <person name="Ma Y."/>
            <person name="Lyapunov A.N."/>
            <person name="Chen G."/>
            <person name="Kulakova O.I."/>
            <person name="Sun Y."/>
            <person name="Lee S.G."/>
            <person name="Bronson R.T."/>
            <person name="Moskalev A.A."/>
            <person name="Sunyaev S.R."/>
            <person name="Zhang G."/>
            <person name="Krogh A."/>
            <person name="Wang J."/>
            <person name="Gladyshev V.N."/>
        </authorList>
    </citation>
    <scope>NUCLEOTIDE SEQUENCE [LARGE SCALE GENOMIC DNA]</scope>
</reference>
<dbReference type="AlphaFoldDB" id="S7MHA2"/>
<proteinExistence type="predicted"/>
<protein>
    <submittedName>
        <fullName evidence="2">Uncharacterized protein</fullName>
    </submittedName>
</protein>
<dbReference type="EMBL" id="KE161437">
    <property type="protein sequence ID" value="EPQ03779.1"/>
    <property type="molecule type" value="Genomic_DNA"/>
</dbReference>
<organism evidence="2 3">
    <name type="scientific">Myotis brandtii</name>
    <name type="common">Brandt's bat</name>
    <dbReference type="NCBI Taxonomy" id="109478"/>
    <lineage>
        <taxon>Eukaryota</taxon>
        <taxon>Metazoa</taxon>
        <taxon>Chordata</taxon>
        <taxon>Craniata</taxon>
        <taxon>Vertebrata</taxon>
        <taxon>Euteleostomi</taxon>
        <taxon>Mammalia</taxon>
        <taxon>Eutheria</taxon>
        <taxon>Laurasiatheria</taxon>
        <taxon>Chiroptera</taxon>
        <taxon>Yangochiroptera</taxon>
        <taxon>Vespertilionidae</taxon>
        <taxon>Myotis</taxon>
    </lineage>
</organism>
<feature type="region of interest" description="Disordered" evidence="1">
    <location>
        <begin position="34"/>
        <end position="106"/>
    </location>
</feature>
<dbReference type="Proteomes" id="UP000052978">
    <property type="component" value="Unassembled WGS sequence"/>
</dbReference>
<feature type="compositionally biased region" description="Polar residues" evidence="1">
    <location>
        <begin position="96"/>
        <end position="106"/>
    </location>
</feature>
<evidence type="ECO:0000256" key="1">
    <source>
        <dbReference type="SAM" id="MobiDB-lite"/>
    </source>
</evidence>
<accession>S7MHA2</accession>
<sequence>MAILKTHIFLGVASPYGIQAHVPGVAERRKTWLRGPAYEERGTSQGVRNMKTLQQIQRTDRYSANQEADAEGQGSAAADGVTPPSSQKQSRRRHLFSSNAISLTDQ</sequence>
<name>S7MHA2_MYOBR</name>
<feature type="compositionally biased region" description="Polar residues" evidence="1">
    <location>
        <begin position="43"/>
        <end position="66"/>
    </location>
</feature>
<keyword evidence="3" id="KW-1185">Reference proteome</keyword>
<gene>
    <name evidence="2" type="ORF">D623_10029949</name>
</gene>
<evidence type="ECO:0000313" key="3">
    <source>
        <dbReference type="Proteomes" id="UP000052978"/>
    </source>
</evidence>
<evidence type="ECO:0000313" key="2">
    <source>
        <dbReference type="EMBL" id="EPQ03779.1"/>
    </source>
</evidence>